<dbReference type="InParanoid" id="A0A672F3L3"/>
<dbReference type="AlphaFoldDB" id="A0A672F3L3"/>
<evidence type="ECO:0000259" key="2">
    <source>
        <dbReference type="Pfam" id="PF13472"/>
    </source>
</evidence>
<protein>
    <recommendedName>
        <fullName evidence="2">SGNH hydrolase-type esterase domain-containing protein</fullName>
    </recommendedName>
</protein>
<proteinExistence type="predicted"/>
<dbReference type="Ensembl" id="ENSSFAT00005001290.1">
    <property type="protein sequence ID" value="ENSSFAP00005001226.1"/>
    <property type="gene ID" value="ENSSFAG00005000898.1"/>
</dbReference>
<accession>A0A672F3L3</accession>
<organism evidence="3 4">
    <name type="scientific">Salarias fasciatus</name>
    <name type="common">Jewelled blenny</name>
    <name type="synonym">Blennius fasciatus</name>
    <dbReference type="NCBI Taxonomy" id="181472"/>
    <lineage>
        <taxon>Eukaryota</taxon>
        <taxon>Metazoa</taxon>
        <taxon>Chordata</taxon>
        <taxon>Craniata</taxon>
        <taxon>Vertebrata</taxon>
        <taxon>Euteleostomi</taxon>
        <taxon>Actinopterygii</taxon>
        <taxon>Neopterygii</taxon>
        <taxon>Teleostei</taxon>
        <taxon>Neoteleostei</taxon>
        <taxon>Acanthomorphata</taxon>
        <taxon>Ovalentaria</taxon>
        <taxon>Blenniimorphae</taxon>
        <taxon>Blenniiformes</taxon>
        <taxon>Blennioidei</taxon>
        <taxon>Blenniidae</taxon>
        <taxon>Salariinae</taxon>
        <taxon>Salarias</taxon>
    </lineage>
</organism>
<reference evidence="3" key="1">
    <citation type="submission" date="2019-06" db="EMBL/GenBank/DDBJ databases">
        <authorList>
            <consortium name="Wellcome Sanger Institute Data Sharing"/>
        </authorList>
    </citation>
    <scope>NUCLEOTIDE SEQUENCE [LARGE SCALE GENOMIC DNA]</scope>
</reference>
<name>A0A672F3L3_SALFA</name>
<evidence type="ECO:0000256" key="1">
    <source>
        <dbReference type="SAM" id="MobiDB-lite"/>
    </source>
</evidence>
<reference evidence="3" key="3">
    <citation type="submission" date="2025-09" db="UniProtKB">
        <authorList>
            <consortium name="Ensembl"/>
        </authorList>
    </citation>
    <scope>IDENTIFICATION</scope>
</reference>
<dbReference type="Gene3D" id="3.40.50.12690">
    <property type="match status" value="1"/>
</dbReference>
<evidence type="ECO:0000313" key="4">
    <source>
        <dbReference type="Proteomes" id="UP000472267"/>
    </source>
</evidence>
<feature type="domain" description="SGNH hydrolase-type esterase" evidence="2">
    <location>
        <begin position="151"/>
        <end position="281"/>
    </location>
</feature>
<dbReference type="Proteomes" id="UP000472267">
    <property type="component" value="Chromosome 17"/>
</dbReference>
<feature type="region of interest" description="Disordered" evidence="1">
    <location>
        <begin position="73"/>
        <end position="96"/>
    </location>
</feature>
<dbReference type="OMA" id="DRGICIK"/>
<dbReference type="Gene3D" id="3.40.50.12700">
    <property type="match status" value="1"/>
</dbReference>
<dbReference type="Pfam" id="PF13472">
    <property type="entry name" value="Lipase_GDSL_2"/>
    <property type="match status" value="1"/>
</dbReference>
<dbReference type="SUPFAM" id="SSF52266">
    <property type="entry name" value="SGNH hydrolase"/>
    <property type="match status" value="1"/>
</dbReference>
<evidence type="ECO:0000313" key="3">
    <source>
        <dbReference type="Ensembl" id="ENSSFAP00005001226.1"/>
    </source>
</evidence>
<reference evidence="3" key="2">
    <citation type="submission" date="2025-08" db="UniProtKB">
        <authorList>
            <consortium name="Ensembl"/>
        </authorList>
    </citation>
    <scope>IDENTIFICATION</scope>
</reference>
<sequence length="299" mass="33112">MASSPLSSFLSCSVCRMLSQNPASLDDRGICIKCSVLTALEARVTELEERLRRCEGQGSASYSEVAAGLAARSRSERSVSKPSPAACPEQPGQDQDRFVTVRRKASAKHRHVALQEPLHVCNRFSPLSDDTPAELDTLVIGSSIVRDVKLPAVKVRCYPGARVGDIEGNLRLLKQEGRRFRRVVIHAGGNDARRRQSEVLKLQVASVCELAKSMSDAVIFSGPLPNLVNDEMYSRLSSFNRWLSRWSEENGVIFLNNWRTFWGKPGLIRRDGIHPTLDGAALLAHNMADRKYIKCGLLN</sequence>
<dbReference type="InterPro" id="IPR013830">
    <property type="entry name" value="SGNH_hydro"/>
</dbReference>
<keyword evidence="4" id="KW-1185">Reference proteome</keyword>